<gene>
    <name evidence="1" type="ORF">SBF1_1300013</name>
</gene>
<sequence>MIGVFGLKEKETLKNLLLHLIQDRQIHKCKYLANDLGAIFRYA</sequence>
<reference evidence="2" key="1">
    <citation type="submission" date="2018-02" db="EMBL/GenBank/DDBJ databases">
        <authorList>
            <person name="Hausmann B."/>
        </authorList>
    </citation>
    <scope>NUCLEOTIDE SEQUENCE [LARGE SCALE GENOMIC DNA]</scope>
    <source>
        <strain evidence="2">Peat soil MAG SbF1</strain>
    </source>
</reference>
<name>A0A2U3K464_9FIRM</name>
<protein>
    <submittedName>
        <fullName evidence="1">Uncharacterized protein</fullName>
    </submittedName>
</protein>
<accession>A0A2U3K464</accession>
<dbReference type="Proteomes" id="UP000238916">
    <property type="component" value="Unassembled WGS sequence"/>
</dbReference>
<proteinExistence type="predicted"/>
<evidence type="ECO:0000313" key="1">
    <source>
        <dbReference type="EMBL" id="SPF34399.1"/>
    </source>
</evidence>
<dbReference type="EMBL" id="OMOF01000036">
    <property type="protein sequence ID" value="SPF34399.1"/>
    <property type="molecule type" value="Genomic_DNA"/>
</dbReference>
<dbReference type="AlphaFoldDB" id="A0A2U3K464"/>
<evidence type="ECO:0000313" key="2">
    <source>
        <dbReference type="Proteomes" id="UP000238916"/>
    </source>
</evidence>
<organism evidence="1 2">
    <name type="scientific">Candidatus Desulfosporosinus infrequens</name>
    <dbReference type="NCBI Taxonomy" id="2043169"/>
    <lineage>
        <taxon>Bacteria</taxon>
        <taxon>Bacillati</taxon>
        <taxon>Bacillota</taxon>
        <taxon>Clostridia</taxon>
        <taxon>Eubacteriales</taxon>
        <taxon>Desulfitobacteriaceae</taxon>
        <taxon>Desulfosporosinus</taxon>
    </lineage>
</organism>